<dbReference type="Proteomes" id="UP001596220">
    <property type="component" value="Unassembled WGS sequence"/>
</dbReference>
<proteinExistence type="predicted"/>
<reference evidence="2" key="1">
    <citation type="journal article" date="2019" name="Int. J. Syst. Evol. Microbiol.">
        <title>The Global Catalogue of Microorganisms (GCM) 10K type strain sequencing project: providing services to taxonomists for standard genome sequencing and annotation.</title>
        <authorList>
            <consortium name="The Broad Institute Genomics Platform"/>
            <consortium name="The Broad Institute Genome Sequencing Center for Infectious Disease"/>
            <person name="Wu L."/>
            <person name="Ma J."/>
        </authorList>
    </citation>
    <scope>NUCLEOTIDE SEQUENCE [LARGE SCALE GENOMIC DNA]</scope>
    <source>
        <strain evidence="2">CGMCC 4.7246</strain>
    </source>
</reference>
<evidence type="ECO:0000313" key="2">
    <source>
        <dbReference type="Proteomes" id="UP001596220"/>
    </source>
</evidence>
<keyword evidence="2" id="KW-1185">Reference proteome</keyword>
<organism evidence="1 2">
    <name type="scientific">Saccharothrix lopnurensis</name>
    <dbReference type="NCBI Taxonomy" id="1670621"/>
    <lineage>
        <taxon>Bacteria</taxon>
        <taxon>Bacillati</taxon>
        <taxon>Actinomycetota</taxon>
        <taxon>Actinomycetes</taxon>
        <taxon>Pseudonocardiales</taxon>
        <taxon>Pseudonocardiaceae</taxon>
        <taxon>Saccharothrix</taxon>
    </lineage>
</organism>
<dbReference type="EMBL" id="JBHSQO010000062">
    <property type="protein sequence ID" value="MFC6094368.1"/>
    <property type="molecule type" value="Genomic_DNA"/>
</dbReference>
<gene>
    <name evidence="1" type="ORF">ACFP3R_34310</name>
</gene>
<accession>A0ABW1PH16</accession>
<comment type="caution">
    <text evidence="1">The sequence shown here is derived from an EMBL/GenBank/DDBJ whole genome shotgun (WGS) entry which is preliminary data.</text>
</comment>
<protein>
    <submittedName>
        <fullName evidence="1">Uncharacterized protein</fullName>
    </submittedName>
</protein>
<name>A0ABW1PH16_9PSEU</name>
<dbReference type="RefSeq" id="WP_380642553.1">
    <property type="nucleotide sequence ID" value="NZ_JBHSQO010000062.1"/>
</dbReference>
<evidence type="ECO:0000313" key="1">
    <source>
        <dbReference type="EMBL" id="MFC6094368.1"/>
    </source>
</evidence>
<sequence>MNTAPDAPLPLLRRRTLLPEVSAEAPWTGIDEVLRVLRDATPPVPTRDTGSWETGRARTIGMIESATDLRLSPTRRLLSFTARSTPATRHGRRHVVHIATATHVPTLADLAHGRADATQAGLDLSDEAFSDYVDALERLPGATGTPIDWGRRPQEVLEQVASWRDPLRGGPDRAEPDPVAGADLAAGARALHTAAMLHALAAAPARDAAAHSVVSLLREILDGPLPWVHGRKPEPFLRPIGTVLGDLNGGRKTGRADQRPTQTRVEDGVSTTVVVDATLTALGGEPHQAVDALRHRAGQLDAIDDWYIPADRAATLRDLALLLAELFSPAPTELQLLRRVQPGDVIAFLTQPAWGPELRVVHVTGPVQYLALGTIGGTERVAIPVNDITTPPVRAGGLLVVNPASDHASPIDLTIVDGRYFPPLTAGHVATDRWAILPSTFAGADHDVVTAELRTQSHRAAREFDTTAHP</sequence>